<dbReference type="InterPro" id="IPR021936">
    <property type="entry name" value="DUF3549"/>
</dbReference>
<protein>
    <recommendedName>
        <fullName evidence="3">DUF3549 domain-containing protein</fullName>
    </recommendedName>
</protein>
<reference evidence="2" key="1">
    <citation type="submission" date="2016-10" db="EMBL/GenBank/DDBJ databases">
        <authorList>
            <person name="Varghese N."/>
            <person name="Submissions S."/>
        </authorList>
    </citation>
    <scope>NUCLEOTIDE SEQUENCE [LARGE SCALE GENOMIC DNA]</scope>
    <source>
        <strain evidence="2">CGMCC 1.10657</strain>
    </source>
</reference>
<evidence type="ECO:0008006" key="3">
    <source>
        <dbReference type="Google" id="ProtNLM"/>
    </source>
</evidence>
<evidence type="ECO:0000313" key="2">
    <source>
        <dbReference type="Proteomes" id="UP000198658"/>
    </source>
</evidence>
<proteinExistence type="predicted"/>
<organism evidence="1 2">
    <name type="scientific">Microbulbifer marinus</name>
    <dbReference type="NCBI Taxonomy" id="658218"/>
    <lineage>
        <taxon>Bacteria</taxon>
        <taxon>Pseudomonadati</taxon>
        <taxon>Pseudomonadota</taxon>
        <taxon>Gammaproteobacteria</taxon>
        <taxon>Cellvibrionales</taxon>
        <taxon>Microbulbiferaceae</taxon>
        <taxon>Microbulbifer</taxon>
    </lineage>
</organism>
<dbReference type="RefSeq" id="WP_091389380.1">
    <property type="nucleotide sequence ID" value="NZ_FNQO01000003.1"/>
</dbReference>
<dbReference type="EMBL" id="FNQO01000003">
    <property type="protein sequence ID" value="SEA33269.1"/>
    <property type="molecule type" value="Genomic_DNA"/>
</dbReference>
<dbReference type="Pfam" id="PF12069">
    <property type="entry name" value="DUF3549"/>
    <property type="match status" value="1"/>
</dbReference>
<dbReference type="AlphaFoldDB" id="A0A1H4ABA7"/>
<dbReference type="STRING" id="658218.SAMN05216562_2671"/>
<dbReference type="Proteomes" id="UP000198658">
    <property type="component" value="Unassembled WGS sequence"/>
</dbReference>
<dbReference type="OrthoDB" id="5597089at2"/>
<evidence type="ECO:0000313" key="1">
    <source>
        <dbReference type="EMBL" id="SEA33269.1"/>
    </source>
</evidence>
<keyword evidence="2" id="KW-1185">Reference proteome</keyword>
<name>A0A1H4ABA7_9GAMM</name>
<accession>A0A1H4ABA7</accession>
<gene>
    <name evidence="1" type="ORF">SAMN05216562_2671</name>
</gene>
<sequence>MSDSGTLSALIGEAKFKLRWFDLGRRLQPVSRTAAEAFEAGQAPWPYPYLRQAWVALLLWPEEGGEPVVWFLRLPLDEQGKLQLQARDAFLRLLTQKLQQNGKAPSESAAQQLHGALEQSGLLFTPAPERQASFHARAALLLKRPASSHYAATLSYFHEPQSSRWDQLAIQGIADLAARWDGEQKVILQAIPSLAPPVFISLCQCLENEAVDHQLADGIIRRAQIELHGESPDLAIIAAAVRGISHSPARGMRLEFLTQVLNASAGANGEILAAIGSRCAYDLEHEALARAWLGALAQHQNQSTFNLLMSDLMFLPQVRSSLLNALRDPARPEALARAFGEFLHGPKPTH</sequence>